<dbReference type="Gene3D" id="3.30.110.170">
    <property type="entry name" value="Protein of unknown function (DUF541), domain 1"/>
    <property type="match status" value="1"/>
</dbReference>
<dbReference type="Gene3D" id="3.30.70.2970">
    <property type="entry name" value="Protein of unknown function (DUF541), domain 2"/>
    <property type="match status" value="1"/>
</dbReference>
<dbReference type="PANTHER" id="PTHR34387:SF1">
    <property type="entry name" value="PERIPLASMIC IMMUNOGENIC PROTEIN"/>
    <property type="match status" value="1"/>
</dbReference>
<keyword evidence="3" id="KW-1185">Reference proteome</keyword>
<feature type="chain" id="PRO_5046084406" evidence="1">
    <location>
        <begin position="28"/>
        <end position="261"/>
    </location>
</feature>
<dbReference type="Pfam" id="PF04402">
    <property type="entry name" value="SIMPL"/>
    <property type="match status" value="1"/>
</dbReference>
<evidence type="ECO:0000313" key="2">
    <source>
        <dbReference type="EMBL" id="MFC3283042.1"/>
    </source>
</evidence>
<feature type="signal peptide" evidence="1">
    <location>
        <begin position="1"/>
        <end position="27"/>
    </location>
</feature>
<dbReference type="InterPro" id="IPR052022">
    <property type="entry name" value="26kDa_periplasmic_antigen"/>
</dbReference>
<accession>A0ABV7LKI4</accession>
<protein>
    <submittedName>
        <fullName evidence="2">SIMPL domain-containing protein</fullName>
    </submittedName>
</protein>
<sequence>MALSRNLSQLLLGTLLLGTFMASGAQAHENQARDSRLQVQAQTTLEVAPDKATLSARLWERTPTIAARDDRQTDPEALREARDRLEERTGELIRTLEKNGLESDAIQAGSLNVRPDHVPGQRHGNGEQEVLVRTQLERPISLTIDNLERLPAILDALTQAGVNSLDGVQYDLSDRDAAIDRALTQALDKARHKAELMADTLGVSLGKVLNVQETQAPIFTPRMMVMRADAMESQAAAPEYRPGKISIDAGVEVSWEIESQP</sequence>
<dbReference type="PANTHER" id="PTHR34387">
    <property type="entry name" value="SLR1258 PROTEIN"/>
    <property type="match status" value="1"/>
</dbReference>
<dbReference type="InterPro" id="IPR007497">
    <property type="entry name" value="SIMPL/DUF541"/>
</dbReference>
<organism evidence="2 3">
    <name type="scientific">Litchfieldella rifensis</name>
    <dbReference type="NCBI Taxonomy" id="762643"/>
    <lineage>
        <taxon>Bacteria</taxon>
        <taxon>Pseudomonadati</taxon>
        <taxon>Pseudomonadota</taxon>
        <taxon>Gammaproteobacteria</taxon>
        <taxon>Oceanospirillales</taxon>
        <taxon>Halomonadaceae</taxon>
        <taxon>Litchfieldella</taxon>
    </lineage>
</organism>
<comment type="caution">
    <text evidence="2">The sequence shown here is derived from an EMBL/GenBank/DDBJ whole genome shotgun (WGS) entry which is preliminary data.</text>
</comment>
<proteinExistence type="predicted"/>
<reference evidence="3" key="1">
    <citation type="journal article" date="2019" name="Int. J. Syst. Evol. Microbiol.">
        <title>The Global Catalogue of Microorganisms (GCM) 10K type strain sequencing project: providing services to taxonomists for standard genome sequencing and annotation.</title>
        <authorList>
            <consortium name="The Broad Institute Genomics Platform"/>
            <consortium name="The Broad Institute Genome Sequencing Center for Infectious Disease"/>
            <person name="Wu L."/>
            <person name="Ma J."/>
        </authorList>
    </citation>
    <scope>NUCLEOTIDE SEQUENCE [LARGE SCALE GENOMIC DNA]</scope>
    <source>
        <strain evidence="3">CECT 7698</strain>
    </source>
</reference>
<dbReference type="Proteomes" id="UP001595579">
    <property type="component" value="Unassembled WGS sequence"/>
</dbReference>
<dbReference type="RefSeq" id="WP_386772112.1">
    <property type="nucleotide sequence ID" value="NZ_JBHRUG010000012.1"/>
</dbReference>
<evidence type="ECO:0000256" key="1">
    <source>
        <dbReference type="SAM" id="SignalP"/>
    </source>
</evidence>
<dbReference type="EMBL" id="JBHRUG010000012">
    <property type="protein sequence ID" value="MFC3283042.1"/>
    <property type="molecule type" value="Genomic_DNA"/>
</dbReference>
<keyword evidence="1" id="KW-0732">Signal</keyword>
<name>A0ABV7LKI4_9GAMM</name>
<gene>
    <name evidence="2" type="ORF">ACFOEV_05385</name>
</gene>
<evidence type="ECO:0000313" key="3">
    <source>
        <dbReference type="Proteomes" id="UP001595579"/>
    </source>
</evidence>